<accession>A0A7R9Z7P6</accession>
<organism evidence="2">
    <name type="scientific">Chlamydomonas euryale</name>
    <dbReference type="NCBI Taxonomy" id="1486919"/>
    <lineage>
        <taxon>Eukaryota</taxon>
        <taxon>Viridiplantae</taxon>
        <taxon>Chlorophyta</taxon>
        <taxon>core chlorophytes</taxon>
        <taxon>Chlorophyceae</taxon>
        <taxon>CS clade</taxon>
        <taxon>Chlamydomonadales</taxon>
        <taxon>Chlamydomonadaceae</taxon>
        <taxon>Chlamydomonas</taxon>
    </lineage>
</organism>
<evidence type="ECO:0000313" key="2">
    <source>
        <dbReference type="EMBL" id="CAD8311408.1"/>
    </source>
</evidence>
<proteinExistence type="predicted"/>
<feature type="region of interest" description="Disordered" evidence="1">
    <location>
        <begin position="644"/>
        <end position="704"/>
    </location>
</feature>
<dbReference type="PANTHER" id="PTHR13244:SF7">
    <property type="entry name" value="ZINC FINGER MYND DOMAIN-CONTAINING PROTEIN 10"/>
    <property type="match status" value="1"/>
</dbReference>
<dbReference type="AlphaFoldDB" id="A0A7R9Z7P6"/>
<dbReference type="GO" id="GO:0005737">
    <property type="term" value="C:cytoplasm"/>
    <property type="evidence" value="ECO:0007669"/>
    <property type="project" value="TreeGrafter"/>
</dbReference>
<sequence length="704" mass="76659">MDVAMDALLRRGNEAHAHDNGKRAVLSVMEAEHLIEGLKPMAVEDVGSPKWQAMQQAMEQLNLQAHQNAQAHSDEFVVELFVTVDKVQVLVHNLLALEVWKECVLPHLKKALAEQDPLSSYMLMYGEVAMVNMLEVLLYHQHAVEAIPEEYLLELADWCYRKLQYLHSKEALAYAEGSSQDANIESMMGTSPLQDLETRSAELGFAAAMGSLAVLRYLTSAMGSAPMGLLSRLVSTNDTLMALLPLLDRPPWVRRRKGRTERFQVVGGMRWLAVDAADRLKLGVWEIQAWLAVNDLIVDPKARAKYDMGNWRKERLLGLKRHLNELMFDQLPPLKDLQRVLDEISLGAGGADREQSKQAALILEQVPEVRTRLTAGRDWRQVAITQATTTFRKDAGLDKERIDALAKMLDQMVEMDGPAGRGVEADGTAKPGSGDTAAAGEPSTVHVETRRKVHESGVWEPWSSYELAIDGSRPPDPVEVAGESSGSGNSKAVHGLRYRLMPAASAGTDPLPSNGKIVFRTDVASAGGPGAAPHRRLAEALLKLPDAPLRDATMELPPVVWLTVGLLATDGVVLQLKLKRTDKPTQRDKMTGTWNVYYPVGGALTVKRGLAEELDFAGKQPAPAPSLITPVDTKKSALAAQPYKRETATLSAPSEQGPKAGQPGTADKSSSNAGPGTGRLEPDTAPSQCSGSVLIDENELNELD</sequence>
<dbReference type="InterPro" id="IPR052298">
    <property type="entry name" value="ZMYND10"/>
</dbReference>
<dbReference type="PANTHER" id="PTHR13244">
    <property type="entry name" value="ZINC FINGER MYND DOMAIN CONTAINING PROTEIN 10"/>
    <property type="match status" value="1"/>
</dbReference>
<feature type="region of interest" description="Disordered" evidence="1">
    <location>
        <begin position="419"/>
        <end position="452"/>
    </location>
</feature>
<dbReference type="EMBL" id="HBEC01045466">
    <property type="protein sequence ID" value="CAD8311408.1"/>
    <property type="molecule type" value="Transcribed_RNA"/>
</dbReference>
<reference evidence="2" key="1">
    <citation type="submission" date="2021-01" db="EMBL/GenBank/DDBJ databases">
        <authorList>
            <person name="Corre E."/>
            <person name="Pelletier E."/>
            <person name="Niang G."/>
            <person name="Scheremetjew M."/>
            <person name="Finn R."/>
            <person name="Kale V."/>
            <person name="Holt S."/>
            <person name="Cochrane G."/>
            <person name="Meng A."/>
            <person name="Brown T."/>
            <person name="Cohen L."/>
        </authorList>
    </citation>
    <scope>NUCLEOTIDE SEQUENCE</scope>
    <source>
        <strain evidence="2">CCMP219</strain>
    </source>
</reference>
<protein>
    <submittedName>
        <fullName evidence="2">Uncharacterized protein</fullName>
    </submittedName>
</protein>
<gene>
    <name evidence="2" type="ORF">CEUR00632_LOCUS21203</name>
</gene>
<evidence type="ECO:0000256" key="1">
    <source>
        <dbReference type="SAM" id="MobiDB-lite"/>
    </source>
</evidence>
<name>A0A7R9Z7P6_9CHLO</name>